<gene>
    <name evidence="2" type="ORF">BJ554DRAFT_6523</name>
</gene>
<evidence type="ECO:0000313" key="2">
    <source>
        <dbReference type="EMBL" id="KAG5461301.1"/>
    </source>
</evidence>
<dbReference type="Proteomes" id="UP000673691">
    <property type="component" value="Unassembled WGS sequence"/>
</dbReference>
<feature type="coiled-coil region" evidence="1">
    <location>
        <begin position="137"/>
        <end position="178"/>
    </location>
</feature>
<protein>
    <submittedName>
        <fullName evidence="2">Uncharacterized protein</fullName>
    </submittedName>
</protein>
<keyword evidence="3" id="KW-1185">Reference proteome</keyword>
<sequence>MSVGGSLNVCVSGLQDAVDSVRRRARLACAGGRASSCAGFRAAAARDLTENPSLPTAPADRYAARLIACALSRVRQSISASLQLRFDDILLRAEDILTCIEDEANAVEAKFCGGLGMQVRAASLKKPIKNGTADKVVAAMSNELTSARRQANELKRSLARATSDKRRLEGELKRARAGAKERAQEVCDTLTCSTVPHT</sequence>
<comment type="caution">
    <text evidence="2">The sequence shown here is derived from an EMBL/GenBank/DDBJ whole genome shotgun (WGS) entry which is preliminary data.</text>
</comment>
<reference evidence="2 3" key="1">
    <citation type="journal article" name="Sci. Rep.">
        <title>Genome-scale phylogenetic analyses confirm Olpidium as the closest living zoosporic fungus to the non-flagellated, terrestrial fungi.</title>
        <authorList>
            <person name="Chang Y."/>
            <person name="Rochon D."/>
            <person name="Sekimoto S."/>
            <person name="Wang Y."/>
            <person name="Chovatia M."/>
            <person name="Sandor L."/>
            <person name="Salamov A."/>
            <person name="Grigoriev I.V."/>
            <person name="Stajich J.E."/>
            <person name="Spatafora J.W."/>
        </authorList>
    </citation>
    <scope>NUCLEOTIDE SEQUENCE [LARGE SCALE GENOMIC DNA]</scope>
    <source>
        <strain evidence="2">S191</strain>
    </source>
</reference>
<organism evidence="2 3">
    <name type="scientific">Olpidium bornovanus</name>
    <dbReference type="NCBI Taxonomy" id="278681"/>
    <lineage>
        <taxon>Eukaryota</taxon>
        <taxon>Fungi</taxon>
        <taxon>Fungi incertae sedis</taxon>
        <taxon>Olpidiomycota</taxon>
        <taxon>Olpidiomycotina</taxon>
        <taxon>Olpidiomycetes</taxon>
        <taxon>Olpidiales</taxon>
        <taxon>Olpidiaceae</taxon>
        <taxon>Olpidium</taxon>
    </lineage>
</organism>
<accession>A0A8H8DK44</accession>
<dbReference type="AlphaFoldDB" id="A0A8H8DK44"/>
<name>A0A8H8DK44_9FUNG</name>
<dbReference type="EMBL" id="JAEFCI010003855">
    <property type="protein sequence ID" value="KAG5461301.1"/>
    <property type="molecule type" value="Genomic_DNA"/>
</dbReference>
<evidence type="ECO:0000313" key="3">
    <source>
        <dbReference type="Proteomes" id="UP000673691"/>
    </source>
</evidence>
<evidence type="ECO:0000256" key="1">
    <source>
        <dbReference type="SAM" id="Coils"/>
    </source>
</evidence>
<proteinExistence type="predicted"/>
<keyword evidence="1" id="KW-0175">Coiled coil</keyword>